<dbReference type="GeneID" id="108838884"/>
<reference evidence="2" key="1">
    <citation type="journal article" date="2019" name="Database">
        <title>The radish genome database (RadishGD): an integrated information resource for radish genomics.</title>
        <authorList>
            <person name="Yu H.J."/>
            <person name="Baek S."/>
            <person name="Lee Y.J."/>
            <person name="Cho A."/>
            <person name="Mun J.H."/>
        </authorList>
    </citation>
    <scope>NUCLEOTIDE SEQUENCE [LARGE SCALE GENOMIC DNA]</scope>
    <source>
        <strain evidence="2">cv. WK10039</strain>
    </source>
</reference>
<evidence type="ECO:0000256" key="1">
    <source>
        <dbReference type="SAM" id="MobiDB-lite"/>
    </source>
</evidence>
<dbReference type="Proteomes" id="UP000504610">
    <property type="component" value="Chromosome 3"/>
</dbReference>
<dbReference type="AlphaFoldDB" id="A0A9W3DCR9"/>
<reference evidence="3" key="2">
    <citation type="submission" date="2025-08" db="UniProtKB">
        <authorList>
            <consortium name="RefSeq"/>
        </authorList>
    </citation>
    <scope>IDENTIFICATION</scope>
    <source>
        <tissue evidence="3">Leaf</tissue>
    </source>
</reference>
<evidence type="ECO:0000313" key="3">
    <source>
        <dbReference type="RefSeq" id="XP_056861599.1"/>
    </source>
</evidence>
<evidence type="ECO:0000313" key="2">
    <source>
        <dbReference type="Proteomes" id="UP000504610"/>
    </source>
</evidence>
<name>A0A9W3DCR9_RAPSA</name>
<feature type="region of interest" description="Disordered" evidence="1">
    <location>
        <begin position="36"/>
        <end position="59"/>
    </location>
</feature>
<dbReference type="KEGG" id="rsz:108838884"/>
<dbReference type="RefSeq" id="XP_056861599.1">
    <property type="nucleotide sequence ID" value="XM_057005619.1"/>
</dbReference>
<sequence>MTIGSSFCVTDCFSQTTRSKLWLGKQEDRALQLAATIGSRSHKRRRGDKRTSSLTSKQRSSMCVSELAATIEEAACKMSAQQGTGPESNGWELNRRDGRVRRIRRKLGGRRGLPRAAKANGDPDPWGFPSGNHTFFSSSFVVALRPKSSTLKTSTFSLDSSGKFLLASRIKVW</sequence>
<accession>A0A9W3DCR9</accession>
<protein>
    <submittedName>
        <fullName evidence="3">Uncharacterized protein LOC108838884</fullName>
    </submittedName>
</protein>
<organism evidence="2 3">
    <name type="scientific">Raphanus sativus</name>
    <name type="common">Radish</name>
    <name type="synonym">Raphanus raphanistrum var. sativus</name>
    <dbReference type="NCBI Taxonomy" id="3726"/>
    <lineage>
        <taxon>Eukaryota</taxon>
        <taxon>Viridiplantae</taxon>
        <taxon>Streptophyta</taxon>
        <taxon>Embryophyta</taxon>
        <taxon>Tracheophyta</taxon>
        <taxon>Spermatophyta</taxon>
        <taxon>Magnoliopsida</taxon>
        <taxon>eudicotyledons</taxon>
        <taxon>Gunneridae</taxon>
        <taxon>Pentapetalae</taxon>
        <taxon>rosids</taxon>
        <taxon>malvids</taxon>
        <taxon>Brassicales</taxon>
        <taxon>Brassicaceae</taxon>
        <taxon>Brassiceae</taxon>
        <taxon>Raphanus</taxon>
    </lineage>
</organism>
<keyword evidence="2" id="KW-1185">Reference proteome</keyword>
<gene>
    <name evidence="3" type="primary">LOC108838884</name>
</gene>
<proteinExistence type="predicted"/>